<dbReference type="PANTHER" id="PTHR34580:SF1">
    <property type="entry name" value="PROTEIN PAFC"/>
    <property type="match status" value="1"/>
</dbReference>
<evidence type="ECO:0000313" key="6">
    <source>
        <dbReference type="Proteomes" id="UP000216300"/>
    </source>
</evidence>
<sequence length="344" mass="37760">MAKVRTDWSGGEVEQALTLVPYLLQHPRIPVEEVTATFGIPKQRLFQLLNVLFMCGPSRTPGGMIEVDIEAAESQGVVIVTNADTLNRPIRLSVNDAIPIVLGVRALRELVGEDLQSAADSVLAKLTQALGGEQEGLERVRVELATGDPQVRQVLQEAVTAGQMVVITHRRHDTDRRLEVEPHAVLEIDGVGYLQAWSRLRGDWRVYRLDRISAAELTAEAVHDHGAAPDVRQDWQQRLAEAPMVELELSPQASWVVEYFPVQELTAPEEGDGRRRVRIPVVDPVWLRRLLLELGPRVQLLSTADLPTADLARGLAEEANAALDHYAAVAASRSGGPGPVRTDA</sequence>
<dbReference type="PIRSF" id="PIRSF016838">
    <property type="entry name" value="PafC"/>
    <property type="match status" value="1"/>
</dbReference>
<dbReference type="RefSeq" id="WP_094449701.1">
    <property type="nucleotide sequence ID" value="NZ_NMVI01000007.1"/>
</dbReference>
<dbReference type="InterPro" id="IPR026881">
    <property type="entry name" value="WYL_dom"/>
</dbReference>
<evidence type="ECO:0000313" key="7">
    <source>
        <dbReference type="Proteomes" id="UP000216533"/>
    </source>
</evidence>
<dbReference type="Proteomes" id="UP000216533">
    <property type="component" value="Unassembled WGS sequence"/>
</dbReference>
<dbReference type="PANTHER" id="PTHR34580">
    <property type="match status" value="1"/>
</dbReference>
<evidence type="ECO:0000313" key="4">
    <source>
        <dbReference type="EMBL" id="OYN90020.1"/>
    </source>
</evidence>
<dbReference type="EMBL" id="NMVJ01000006">
    <property type="protein sequence ID" value="OYN91294.1"/>
    <property type="molecule type" value="Genomic_DNA"/>
</dbReference>
<evidence type="ECO:0008006" key="8">
    <source>
        <dbReference type="Google" id="ProtNLM"/>
    </source>
</evidence>
<evidence type="ECO:0000313" key="5">
    <source>
        <dbReference type="EMBL" id="OYN91294.1"/>
    </source>
</evidence>
<dbReference type="EMBL" id="NMVI01000007">
    <property type="protein sequence ID" value="OYN90020.1"/>
    <property type="molecule type" value="Genomic_DNA"/>
</dbReference>
<name>A0A255EFI1_9ACTN</name>
<feature type="domain" description="WYL" evidence="1">
    <location>
        <begin position="153"/>
        <end position="216"/>
    </location>
</feature>
<gene>
    <name evidence="5" type="ORF">CGZ91_07585</name>
    <name evidence="4" type="ORF">CGZ92_01955</name>
</gene>
<dbReference type="InterPro" id="IPR051534">
    <property type="entry name" value="CBASS_pafABC_assoc_protein"/>
</dbReference>
<feature type="domain" description="WCX" evidence="3">
    <location>
        <begin position="245"/>
        <end position="304"/>
    </location>
</feature>
<evidence type="ECO:0000259" key="2">
    <source>
        <dbReference type="Pfam" id="PF19187"/>
    </source>
</evidence>
<keyword evidence="6" id="KW-1185">Reference proteome</keyword>
<accession>A0A255EFI1</accession>
<dbReference type="OrthoDB" id="5174471at2"/>
<proteinExistence type="predicted"/>
<dbReference type="InterPro" id="IPR057727">
    <property type="entry name" value="WCX_dom"/>
</dbReference>
<dbReference type="PROSITE" id="PS52050">
    <property type="entry name" value="WYL"/>
    <property type="match status" value="1"/>
</dbReference>
<dbReference type="AlphaFoldDB" id="A0A255EFI1"/>
<dbReference type="InterPro" id="IPR043839">
    <property type="entry name" value="PafC_HTH"/>
</dbReference>
<dbReference type="Pfam" id="PF13280">
    <property type="entry name" value="WYL"/>
    <property type="match status" value="1"/>
</dbReference>
<evidence type="ECO:0000259" key="3">
    <source>
        <dbReference type="Pfam" id="PF25583"/>
    </source>
</evidence>
<dbReference type="Proteomes" id="UP000216300">
    <property type="component" value="Unassembled WGS sequence"/>
</dbReference>
<dbReference type="Pfam" id="PF19187">
    <property type="entry name" value="HTH_PafC"/>
    <property type="match status" value="1"/>
</dbReference>
<comment type="caution">
    <text evidence="4">The sequence shown here is derived from an EMBL/GenBank/DDBJ whole genome shotgun (WGS) entry which is preliminary data.</text>
</comment>
<accession>A0A255EIF4</accession>
<organism evidence="4 7">
    <name type="scientific">Parenemella sanctibonifatiensis</name>
    <dbReference type="NCBI Taxonomy" id="2016505"/>
    <lineage>
        <taxon>Bacteria</taxon>
        <taxon>Bacillati</taxon>
        <taxon>Actinomycetota</taxon>
        <taxon>Actinomycetes</taxon>
        <taxon>Propionibacteriales</taxon>
        <taxon>Propionibacteriaceae</taxon>
        <taxon>Parenemella</taxon>
    </lineage>
</organism>
<reference evidence="6 7" key="1">
    <citation type="submission" date="2017-07" db="EMBL/GenBank/DDBJ databases">
        <title>Draft whole genome sequences of clinical Proprionibacteriaceae strains.</title>
        <authorList>
            <person name="Bernier A.-M."/>
            <person name="Bernard K."/>
            <person name="Domingo M.-C."/>
        </authorList>
    </citation>
    <scope>NUCLEOTIDE SEQUENCE [LARGE SCALE GENOMIC DNA]</scope>
    <source>
        <strain evidence="5 6">NML 150081</strain>
        <strain evidence="4 7">NML 160184</strain>
    </source>
</reference>
<feature type="domain" description="PafC HTH" evidence="2">
    <location>
        <begin position="12"/>
        <end position="128"/>
    </location>
</feature>
<evidence type="ECO:0000259" key="1">
    <source>
        <dbReference type="Pfam" id="PF13280"/>
    </source>
</evidence>
<protein>
    <recommendedName>
        <fullName evidence="8">WYL domain-containing protein</fullName>
    </recommendedName>
</protein>
<dbReference type="InterPro" id="IPR028349">
    <property type="entry name" value="PafC-like"/>
</dbReference>
<dbReference type="Pfam" id="PF25583">
    <property type="entry name" value="WCX"/>
    <property type="match status" value="1"/>
</dbReference>